<comment type="caution">
    <text evidence="2">The sequence shown here is derived from an EMBL/GenBank/DDBJ whole genome shotgun (WGS) entry which is preliminary data.</text>
</comment>
<sequence>MNSKYKKSGVIIAVVGVVIMILTFITNIIIERKIKNAIDDLPKTVDVTYASIEASVWSGNLTLFSPYVIVNGETTDKVILETESYTIEVNSLSYWDFLFNDKISMESIVVNDLICKYKHNPLVKNDDYNRSFLDKIKKAIQVDKIEIKDADVLISNYDTDSLLLSIPKFNFKLLDFKINPNESKTNKNITFKDYECNAQHIKWATNEFENITIDSAHVTHHSANFKGFELKTKYTKADYSKILEKERDHFNLAVKEIQILDMDFGYNDEDVFYFMSEKIDLNTPDAEIYRDKLVADDFSYKPLYGTSLRDLDFNLGLKRVEIIDGSISYLEKVKSDEEAGRLDFAAMQASFTNIGNTFGNDDTVIQIQSTFMENSSLNVDWNFKVADTTDQFIFKADLGLFDATQMNQFTQPNLYVGLDGELKQTYFTISGNPIVSRIDMKMKYDEFEISVLKSNGKEKNKFLSSLANLFVSKDSEDDKKKYRYGQAEEVERVTNKSVFNFIWLSIKAALLSAMTGDGNK</sequence>
<evidence type="ECO:0000313" key="3">
    <source>
        <dbReference type="Proteomes" id="UP000611215"/>
    </source>
</evidence>
<name>A0ABS0ELS8_9FLAO</name>
<dbReference type="Proteomes" id="UP000611215">
    <property type="component" value="Unassembled WGS sequence"/>
</dbReference>
<evidence type="ECO:0000313" key="2">
    <source>
        <dbReference type="EMBL" id="MBF8149651.1"/>
    </source>
</evidence>
<keyword evidence="1" id="KW-0472">Membrane</keyword>
<dbReference type="RefSeq" id="WP_195870923.1">
    <property type="nucleotide sequence ID" value="NZ_JADOET010000004.1"/>
</dbReference>
<accession>A0ABS0ELS8</accession>
<keyword evidence="3" id="KW-1185">Reference proteome</keyword>
<keyword evidence="1" id="KW-1133">Transmembrane helix</keyword>
<protein>
    <recommendedName>
        <fullName evidence="4">DUF748 domain-containing protein</fullName>
    </recommendedName>
</protein>
<reference evidence="2 3" key="1">
    <citation type="submission" date="2020-11" db="EMBL/GenBank/DDBJ databases">
        <title>Winogradskyella marina sp. nov., isolated from marine sediment.</title>
        <authorList>
            <person name="Bo J."/>
            <person name="Wang S."/>
            <person name="Song X."/>
            <person name="Du Z."/>
        </authorList>
    </citation>
    <scope>NUCLEOTIDE SEQUENCE [LARGE SCALE GENOMIC DNA]</scope>
    <source>
        <strain evidence="2 3">F6397</strain>
    </source>
</reference>
<gene>
    <name evidence="2" type="ORF">ITJ86_07055</name>
</gene>
<feature type="transmembrane region" description="Helical" evidence="1">
    <location>
        <begin position="9"/>
        <end position="30"/>
    </location>
</feature>
<evidence type="ECO:0000256" key="1">
    <source>
        <dbReference type="SAM" id="Phobius"/>
    </source>
</evidence>
<evidence type="ECO:0008006" key="4">
    <source>
        <dbReference type="Google" id="ProtNLM"/>
    </source>
</evidence>
<dbReference type="EMBL" id="JADOET010000004">
    <property type="protein sequence ID" value="MBF8149651.1"/>
    <property type="molecule type" value="Genomic_DNA"/>
</dbReference>
<organism evidence="2 3">
    <name type="scientific">Winogradskyella marina</name>
    <dbReference type="NCBI Taxonomy" id="2785530"/>
    <lineage>
        <taxon>Bacteria</taxon>
        <taxon>Pseudomonadati</taxon>
        <taxon>Bacteroidota</taxon>
        <taxon>Flavobacteriia</taxon>
        <taxon>Flavobacteriales</taxon>
        <taxon>Flavobacteriaceae</taxon>
        <taxon>Winogradskyella</taxon>
    </lineage>
</organism>
<proteinExistence type="predicted"/>
<keyword evidence="1" id="KW-0812">Transmembrane</keyword>